<feature type="domain" description="D-isomer specific 2-hydroxyacid dehydrogenase catalytic" evidence="6">
    <location>
        <begin position="673"/>
        <end position="750"/>
    </location>
</feature>
<keyword evidence="4" id="KW-0560">Oxidoreductase</keyword>
<organism evidence="9 10">
    <name type="scientific">Gibberella subglutinans</name>
    <name type="common">Fusarium subglutinans</name>
    <dbReference type="NCBI Taxonomy" id="42677"/>
    <lineage>
        <taxon>Eukaryota</taxon>
        <taxon>Fungi</taxon>
        <taxon>Dikarya</taxon>
        <taxon>Ascomycota</taxon>
        <taxon>Pezizomycotina</taxon>
        <taxon>Sordariomycetes</taxon>
        <taxon>Hypocreomycetidae</taxon>
        <taxon>Hypocreales</taxon>
        <taxon>Nectriaceae</taxon>
        <taxon>Fusarium</taxon>
        <taxon>Fusarium fujikuroi species complex</taxon>
    </lineage>
</organism>
<evidence type="ECO:0000259" key="6">
    <source>
        <dbReference type="Pfam" id="PF00389"/>
    </source>
</evidence>
<dbReference type="PANTHER" id="PTHR42789:SF1">
    <property type="entry name" value="D-ISOMER SPECIFIC 2-HYDROXYACID DEHYDROGENASE FAMILY PROTEIN (AFU_ORTHOLOGUE AFUA_6G10090)"/>
    <property type="match status" value="1"/>
</dbReference>
<dbReference type="Pfam" id="PF00106">
    <property type="entry name" value="adh_short"/>
    <property type="match status" value="1"/>
</dbReference>
<dbReference type="GO" id="GO:0051287">
    <property type="term" value="F:NAD binding"/>
    <property type="evidence" value="ECO:0007669"/>
    <property type="project" value="InterPro"/>
</dbReference>
<dbReference type="EMBL" id="JAAOAV010000037">
    <property type="protein sequence ID" value="KAF5609145.1"/>
    <property type="molecule type" value="Genomic_DNA"/>
</dbReference>
<keyword evidence="10" id="KW-1185">Reference proteome</keyword>
<dbReference type="InterPro" id="IPR020904">
    <property type="entry name" value="Sc_DH/Rdtase_CS"/>
</dbReference>
<dbReference type="PANTHER" id="PTHR42789">
    <property type="entry name" value="D-ISOMER SPECIFIC 2-HYDROXYACID DEHYDROGENASE FAMILY PROTEIN (AFU_ORTHOLOGUE AFUA_6G10090)"/>
    <property type="match status" value="1"/>
</dbReference>
<evidence type="ECO:0000256" key="4">
    <source>
        <dbReference type="ARBA" id="ARBA00023002"/>
    </source>
</evidence>
<dbReference type="AlphaFoldDB" id="A0A8H5Q437"/>
<dbReference type="InterPro" id="IPR006139">
    <property type="entry name" value="D-isomer_2_OHA_DH_cat_dom"/>
</dbReference>
<dbReference type="Gene3D" id="3.40.50.720">
    <property type="entry name" value="NAD(P)-binding Rossmann-like Domain"/>
    <property type="match status" value="5"/>
</dbReference>
<dbReference type="InterPro" id="IPR029752">
    <property type="entry name" value="D-isomer_DH_CS1"/>
</dbReference>
<dbReference type="RefSeq" id="XP_036540290.1">
    <property type="nucleotide sequence ID" value="XM_036682114.1"/>
</dbReference>
<sequence length="999" mass="108829">MGLNIFLTAATGYIGGTVLDTLVTHHPEYKITVLLRNIPDTFVDRYPNVGIIRGSFDDTQLISNTAAMNDVVIHGGKPKHIPSLEALIAGLLRRPATLPGPGFLIRLAGTGIIADWKTGPYGELNPKIWSDLDDIDTITSLPEDNLHRPADKILQTAAAMHGERLKTAIICPSGIYGPGRGLGNTRSLLLPEMCENMIELGHGFYAGSGENRRSWVHIDDLTKVYLKLVEAAVSGGEGAIWGKEGYYFVTSQEVSQRELAQRAGEILHSHGLVPVSEPKGLSVETVREMRGGSSWEPMGVYTWACNTRARSHRAREILNYFPDAPSLFEALEGDLLAAVESVRYQFIPPFLSYFIQFIHSKVIMKIQDRTFVISGGASGLGQACVEEICANGGNVAILDMNEENGQDLVKKLGSSAKFFECNVLETESVTKAVQGAAQWAKETGKPLAGVIAAAGVSTPATMLDRNGAAFSLDDFDFVINVNLRGTIDLVRQTLEHLAKVEPEGSDGERGVVIMVASSAAFDGQKGQVSYSASKGAVTAMTLPMARDLARYGIRVVTIAPSLFDSRMTSVMPEKVKKSLEGAMEFPKRAGQPKEFAQLARQGIENVMLNGVVIRLDGAMRMPSKICITITTKPIAAPTMAPTKVAILDDYQGVADPFFKKLDPSKYEVVSIKDTLLPYNHPDSSQSNKDALVERFKPFDVICTMRERTPFPRELIQQLPSLKLLLTTAFRNRSLDLDTLKERGIPVAGTVDKPRSGKPVLAGTGSTTQHCVTLILSLARGIARDDAAVKEGLWQTGLATDLSGKTLGVLGLGRLGSAVARILNVALGMKIIAWSSNLTQEAADEKAREAGLPVEDGEGEKTFKVVSRDEFFRTADVVSVHLVLSDRTRGIVNKEDLAKMKSTALFVNTSRGPLVVERDLLDHLKAGRIRGAAVDVFEPEPLPADSEWRNKNWGRDGSSQVLVTPHMGYCEEDTIKSWYEQQVENIERWAANEPLHNVFT</sequence>
<evidence type="ECO:0000256" key="1">
    <source>
        <dbReference type="ARBA" id="ARBA00005854"/>
    </source>
</evidence>
<feature type="domain" description="NAD-dependent epimerase/dehydratase" evidence="7">
    <location>
        <begin position="151"/>
        <end position="238"/>
    </location>
</feature>
<dbReference type="GO" id="GO:0016616">
    <property type="term" value="F:oxidoreductase activity, acting on the CH-OH group of donors, NAD or NADP as acceptor"/>
    <property type="evidence" value="ECO:0007669"/>
    <property type="project" value="InterPro"/>
</dbReference>
<keyword evidence="2" id="KW-0028">Amino-acid biosynthesis</keyword>
<comment type="similarity">
    <text evidence="1">Belongs to the D-isomer specific 2-hydroxyacid dehydrogenase family.</text>
</comment>
<evidence type="ECO:0000313" key="9">
    <source>
        <dbReference type="EMBL" id="KAF5609145.1"/>
    </source>
</evidence>
<evidence type="ECO:0000256" key="5">
    <source>
        <dbReference type="ARBA" id="ARBA00023027"/>
    </source>
</evidence>
<dbReference type="PROSITE" id="PS00065">
    <property type="entry name" value="D_2_HYDROXYACID_DH_1"/>
    <property type="match status" value="1"/>
</dbReference>
<evidence type="ECO:0000256" key="2">
    <source>
        <dbReference type="ARBA" id="ARBA00022605"/>
    </source>
</evidence>
<gene>
    <name evidence="9" type="ORF">FSUBG_4155</name>
</gene>
<evidence type="ECO:0000313" key="10">
    <source>
        <dbReference type="Proteomes" id="UP000547976"/>
    </source>
</evidence>
<evidence type="ECO:0000256" key="3">
    <source>
        <dbReference type="ARBA" id="ARBA00022857"/>
    </source>
</evidence>
<dbReference type="GeneID" id="59316832"/>
<dbReference type="InterPro" id="IPR001509">
    <property type="entry name" value="Epimerase_deHydtase"/>
</dbReference>
<dbReference type="PRINTS" id="PR00081">
    <property type="entry name" value="GDHRDH"/>
</dbReference>
<comment type="caution">
    <text evidence="9">The sequence shown here is derived from an EMBL/GenBank/DDBJ whole genome shotgun (WGS) entry which is preliminary data.</text>
</comment>
<reference evidence="9 10" key="1">
    <citation type="submission" date="2020-05" db="EMBL/GenBank/DDBJ databases">
        <title>Identification and distribution of gene clusters putatively required for synthesis of sphingolipid metabolism inhibitors in phylogenetically diverse species of the filamentous fungus Fusarium.</title>
        <authorList>
            <person name="Kim H.-S."/>
            <person name="Busman M."/>
            <person name="Brown D.W."/>
            <person name="Divon H."/>
            <person name="Uhlig S."/>
            <person name="Proctor R.H."/>
        </authorList>
    </citation>
    <scope>NUCLEOTIDE SEQUENCE [LARGE SCALE GENOMIC DNA]</scope>
    <source>
        <strain evidence="9 10">NRRL 66333</strain>
    </source>
</reference>
<keyword evidence="3" id="KW-0521">NADP</keyword>
<dbReference type="CDD" id="cd12169">
    <property type="entry name" value="PGDH_like_1"/>
    <property type="match status" value="1"/>
</dbReference>
<accession>A0A8H5Q437</accession>
<dbReference type="Pfam" id="PF01370">
    <property type="entry name" value="Epimerase"/>
    <property type="match status" value="1"/>
</dbReference>
<evidence type="ECO:0000259" key="8">
    <source>
        <dbReference type="Pfam" id="PF02826"/>
    </source>
</evidence>
<dbReference type="PROSITE" id="PS00061">
    <property type="entry name" value="ADH_SHORT"/>
    <property type="match status" value="1"/>
</dbReference>
<dbReference type="SUPFAM" id="SSF51735">
    <property type="entry name" value="NAD(P)-binding Rossmann-fold domains"/>
    <property type="match status" value="3"/>
</dbReference>
<dbReference type="Proteomes" id="UP000547976">
    <property type="component" value="Unassembled WGS sequence"/>
</dbReference>
<feature type="domain" description="D-isomer specific 2-hydroxyacid dehydrogenase NAD-binding" evidence="8">
    <location>
        <begin position="772"/>
        <end position="967"/>
    </location>
</feature>
<dbReference type="InterPro" id="IPR036291">
    <property type="entry name" value="NAD(P)-bd_dom_sf"/>
</dbReference>
<dbReference type="GO" id="GO:0008652">
    <property type="term" value="P:amino acid biosynthetic process"/>
    <property type="evidence" value="ECO:0007669"/>
    <property type="project" value="UniProtKB-KW"/>
</dbReference>
<dbReference type="InterPro" id="IPR029753">
    <property type="entry name" value="D-isomer_DH_CS"/>
</dbReference>
<evidence type="ECO:0000259" key="7">
    <source>
        <dbReference type="Pfam" id="PF01370"/>
    </source>
</evidence>
<proteinExistence type="inferred from homology"/>
<protein>
    <submittedName>
        <fullName evidence="9">Glycerate dehydrogenase</fullName>
    </submittedName>
</protein>
<dbReference type="SUPFAM" id="SSF52283">
    <property type="entry name" value="Formate/glycerate dehydrogenase catalytic domain-like"/>
    <property type="match status" value="1"/>
</dbReference>
<dbReference type="InterPro" id="IPR050857">
    <property type="entry name" value="D-2-hydroxyacid_DH"/>
</dbReference>
<dbReference type="InterPro" id="IPR002347">
    <property type="entry name" value="SDR_fam"/>
</dbReference>
<dbReference type="Pfam" id="PF00389">
    <property type="entry name" value="2-Hacid_dh"/>
    <property type="match status" value="1"/>
</dbReference>
<name>A0A8H5Q437_GIBSU</name>
<dbReference type="PROSITE" id="PS00671">
    <property type="entry name" value="D_2_HYDROXYACID_DH_3"/>
    <property type="match status" value="1"/>
</dbReference>
<dbReference type="OrthoDB" id="298012at2759"/>
<dbReference type="Pfam" id="PF02826">
    <property type="entry name" value="2-Hacid_dh_C"/>
    <property type="match status" value="1"/>
</dbReference>
<keyword evidence="5" id="KW-0520">NAD</keyword>
<dbReference type="InterPro" id="IPR006140">
    <property type="entry name" value="D-isomer_DH_NAD-bd"/>
</dbReference>